<sequence length="341" mass="37350">MSDPTRPTAVSRYDWIAWGLAVAALIFVLKTHLLPALLAGLMVYSLVQLLTPRLAITSLGGEGRRWLAVLMVASAVIAGMAALGFAIASFFRASDESIPALFQRMAEIIDQSRDRLPDWLLANLPDNAEDLRRSVTEWLRVHAQSLQTASTEFLRGLAHVIIGMVVGAMLALQATRGPRESAPLTAALIHHGRRIADSFRRVVFAQVWISAINTLLTWAYLVLILPSLDINLPLTKTLVALTFVVGLLPIIGNLISNTAIFVVSMSQSLVLAFASLSYLVLIHKLEYFLNARIIGGHIRARAWELLLAMLAMEAAFGISGLIIAPMAYSYFKDELRDKGLV</sequence>
<feature type="transmembrane region" description="Helical" evidence="6">
    <location>
        <begin position="153"/>
        <end position="172"/>
    </location>
</feature>
<keyword evidence="3 6" id="KW-0812">Transmembrane</keyword>
<reference evidence="7 8" key="1">
    <citation type="submission" date="2018-10" db="EMBL/GenBank/DDBJ databases">
        <authorList>
            <person name="Chen W.-M."/>
        </authorList>
    </citation>
    <scope>NUCLEOTIDE SEQUENCE [LARGE SCALE GENOMIC DNA]</scope>
    <source>
        <strain evidence="7 8">THS-13</strain>
    </source>
</reference>
<evidence type="ECO:0000256" key="1">
    <source>
        <dbReference type="ARBA" id="ARBA00004141"/>
    </source>
</evidence>
<protein>
    <submittedName>
        <fullName evidence="7">AI-2E family transporter</fullName>
    </submittedName>
</protein>
<gene>
    <name evidence="7" type="ORF">ED208_05300</name>
</gene>
<name>A0A3N0VGJ7_9GAMM</name>
<dbReference type="AlphaFoldDB" id="A0A3N0VGJ7"/>
<dbReference type="EMBL" id="RJVO01000002">
    <property type="protein sequence ID" value="ROH91801.1"/>
    <property type="molecule type" value="Genomic_DNA"/>
</dbReference>
<evidence type="ECO:0000256" key="4">
    <source>
        <dbReference type="ARBA" id="ARBA00022989"/>
    </source>
</evidence>
<dbReference type="Proteomes" id="UP000282106">
    <property type="component" value="Unassembled WGS sequence"/>
</dbReference>
<evidence type="ECO:0000313" key="7">
    <source>
        <dbReference type="EMBL" id="ROH91801.1"/>
    </source>
</evidence>
<accession>A0A3N0VGJ7</accession>
<evidence type="ECO:0000256" key="3">
    <source>
        <dbReference type="ARBA" id="ARBA00022692"/>
    </source>
</evidence>
<organism evidence="7 8">
    <name type="scientific">Stagnimonas aquatica</name>
    <dbReference type="NCBI Taxonomy" id="2689987"/>
    <lineage>
        <taxon>Bacteria</taxon>
        <taxon>Pseudomonadati</taxon>
        <taxon>Pseudomonadota</taxon>
        <taxon>Gammaproteobacteria</taxon>
        <taxon>Nevskiales</taxon>
        <taxon>Nevskiaceae</taxon>
        <taxon>Stagnimonas</taxon>
    </lineage>
</organism>
<evidence type="ECO:0000256" key="5">
    <source>
        <dbReference type="ARBA" id="ARBA00023136"/>
    </source>
</evidence>
<dbReference type="Pfam" id="PF01594">
    <property type="entry name" value="AI-2E_transport"/>
    <property type="match status" value="1"/>
</dbReference>
<keyword evidence="4 6" id="KW-1133">Transmembrane helix</keyword>
<feature type="transmembrane region" description="Helical" evidence="6">
    <location>
        <begin position="305"/>
        <end position="328"/>
    </location>
</feature>
<feature type="transmembrane region" description="Helical" evidence="6">
    <location>
        <begin position="237"/>
        <end position="256"/>
    </location>
</feature>
<comment type="similarity">
    <text evidence="2">Belongs to the autoinducer-2 exporter (AI-2E) (TC 2.A.86) family.</text>
</comment>
<comment type="subcellular location">
    <subcellularLocation>
        <location evidence="1">Membrane</location>
        <topology evidence="1">Multi-pass membrane protein</topology>
    </subcellularLocation>
</comment>
<feature type="transmembrane region" description="Helical" evidence="6">
    <location>
        <begin position="15"/>
        <end position="47"/>
    </location>
</feature>
<dbReference type="InParanoid" id="A0A3N0VGJ7"/>
<keyword evidence="8" id="KW-1185">Reference proteome</keyword>
<proteinExistence type="inferred from homology"/>
<feature type="transmembrane region" description="Helical" evidence="6">
    <location>
        <begin position="268"/>
        <end position="285"/>
    </location>
</feature>
<evidence type="ECO:0000256" key="6">
    <source>
        <dbReference type="SAM" id="Phobius"/>
    </source>
</evidence>
<dbReference type="InterPro" id="IPR002549">
    <property type="entry name" value="AI-2E-like"/>
</dbReference>
<evidence type="ECO:0000313" key="8">
    <source>
        <dbReference type="Proteomes" id="UP000282106"/>
    </source>
</evidence>
<evidence type="ECO:0000256" key="2">
    <source>
        <dbReference type="ARBA" id="ARBA00009773"/>
    </source>
</evidence>
<feature type="transmembrane region" description="Helical" evidence="6">
    <location>
        <begin position="67"/>
        <end position="91"/>
    </location>
</feature>
<keyword evidence="5 6" id="KW-0472">Membrane</keyword>
<comment type="caution">
    <text evidence="7">The sequence shown here is derived from an EMBL/GenBank/DDBJ whole genome shotgun (WGS) entry which is preliminary data.</text>
</comment>
<feature type="transmembrane region" description="Helical" evidence="6">
    <location>
        <begin position="202"/>
        <end position="225"/>
    </location>
</feature>
<dbReference type="GO" id="GO:0016020">
    <property type="term" value="C:membrane"/>
    <property type="evidence" value="ECO:0007669"/>
    <property type="project" value="UniProtKB-SubCell"/>
</dbReference>